<reference evidence="1 2" key="1">
    <citation type="journal article" date="2017" name="BMC Genomics">
        <title>Three novel Pseudomonas phages isolated from composting provide insights into the evolution and diversity of tailed phages.</title>
        <authorList>
            <person name="Amgarten D."/>
            <person name="Martins L.F."/>
            <person name="Lombardi K.C."/>
            <person name="Antunes L.P."/>
            <person name="de Souza A.P.S."/>
            <person name="Nicastro G.G."/>
            <person name="Kitajima E.W."/>
            <person name="Quaggio R.B."/>
            <person name="Upton C."/>
            <person name="Setubal J.C."/>
            <person name="da Silva A.M."/>
        </authorList>
    </citation>
    <scope>NUCLEOTIDE SEQUENCE [LARGE SCALE GENOMIC DNA]</scope>
</reference>
<keyword evidence="2" id="KW-1185">Reference proteome</keyword>
<dbReference type="InterPro" id="IPR036890">
    <property type="entry name" value="HATPase_C_sf"/>
</dbReference>
<dbReference type="EMBL" id="KU356691">
    <property type="protein sequence ID" value="AMD43480.1"/>
    <property type="molecule type" value="Genomic_DNA"/>
</dbReference>
<dbReference type="SUPFAM" id="SSF55874">
    <property type="entry name" value="ATPase domain of HSP90 chaperone/DNA topoisomerase II/histidine kinase"/>
    <property type="match status" value="1"/>
</dbReference>
<proteinExistence type="predicted"/>
<evidence type="ECO:0000313" key="1">
    <source>
        <dbReference type="EMBL" id="AMD43480.1"/>
    </source>
</evidence>
<name>A0A1L2C9A1_9CAUD</name>
<accession>A0A1L2C9A1</accession>
<gene>
    <name evidence="1" type="ORF">ZC08_085</name>
</gene>
<organism evidence="1 2">
    <name type="scientific">Pseudomonas phage ZC08</name>
    <dbReference type="NCBI Taxonomy" id="1622116"/>
    <lineage>
        <taxon>Viruses</taxon>
        <taxon>Duplodnaviria</taxon>
        <taxon>Heunggongvirae</taxon>
        <taxon>Uroviricota</taxon>
        <taxon>Caudoviricetes</taxon>
        <taxon>Schitoviridae</taxon>
        <taxon>Zicotriavirus</taxon>
        <taxon>Zicotriavirus ZC08</taxon>
    </lineage>
</organism>
<protein>
    <submittedName>
        <fullName evidence="1">Uncharacterized protein</fullName>
    </submittedName>
</protein>
<sequence>MEILPQYEDNLVSAGLTDSVSMSFSSDVSHLFSLMSKNLYKDPNLAAVREIITNAWDAHIDAGCADKPICIKSDGNTFTIQDFGKGLSKSEFLRLYGVVGESSKRKDNRLTGGMGIGKMAPLAALPYFSVRSHHGGIATTYHISGPTEESGGVPTITEMVSVPTDITGLEVIFPAPLYQFLGNINSVVNLGAIKAILIKEDGEEEYIKTIPDADVVVIKDSFYYGSRVRLRYGNIVYPIHHSTFQELGPKLASMLYDLDLKLIVLVEPGKAVVTPNREELVFSDKFKDYLKDRFEEVYQRLIKNTRKLILENPTVRIRYIAPAGSKALLGIDSPNEDLGTYDNSFALEDLSKYMPRMIAWNDNPQMTNTDSFKDAVICRFNRDILKTFRGMHKSSVREKLDNKFKRLIYKTGIKPKNVYTRWDKYRPGYFGNAFYLSHPLNTLAQNRKIVIHYHNPVTTYARKEDTLYIRVLMKTNVDALKKRLQSFLGSEVDIEIWENVKEEKPKQEKEVKKAEPKKYISLNSFLERKTRVAYARGGKIDKEVENPEVILSEKDWESRFICRFADWLTAEEITKDKVAVVSPREYAAMMRRKNPPKDFLEYCKEKVKAFVQEPEVLAIFQLIPHRVSYPNPFLYPDFRKLVADVLGVKTDFDDSLVNRVITILDYSSYINRVVDTSDLQNKDEDYIKKVTKLKLIAEDFDVRKLKEFGMYELFVEKLKERVND</sequence>
<dbReference type="Proteomes" id="UP000225746">
    <property type="component" value="Segment"/>
</dbReference>
<dbReference type="Gene3D" id="3.30.565.10">
    <property type="entry name" value="Histidine kinase-like ATPase, C-terminal domain"/>
    <property type="match status" value="1"/>
</dbReference>
<evidence type="ECO:0000313" key="2">
    <source>
        <dbReference type="Proteomes" id="UP000225746"/>
    </source>
</evidence>
<dbReference type="Pfam" id="PF13589">
    <property type="entry name" value="HATPase_c_3"/>
    <property type="match status" value="1"/>
</dbReference>